<dbReference type="InterPro" id="IPR050279">
    <property type="entry name" value="Plant_def-hormone_signal"/>
</dbReference>
<gene>
    <name evidence="3" type="ORF">L1049_014885</name>
</gene>
<dbReference type="InterPro" id="IPR000916">
    <property type="entry name" value="Bet_v_I/MLP"/>
</dbReference>
<evidence type="ECO:0000313" key="4">
    <source>
        <dbReference type="Proteomes" id="UP001415857"/>
    </source>
</evidence>
<dbReference type="GO" id="GO:0004864">
    <property type="term" value="F:protein phosphatase inhibitor activity"/>
    <property type="evidence" value="ECO:0007669"/>
    <property type="project" value="InterPro"/>
</dbReference>
<dbReference type="GO" id="GO:0010427">
    <property type="term" value="F:abscisic acid binding"/>
    <property type="evidence" value="ECO:0007669"/>
    <property type="project" value="InterPro"/>
</dbReference>
<evidence type="ECO:0000313" key="3">
    <source>
        <dbReference type="EMBL" id="KAK9286487.1"/>
    </source>
</evidence>
<dbReference type="GO" id="GO:0006952">
    <property type="term" value="P:defense response"/>
    <property type="evidence" value="ECO:0007669"/>
    <property type="project" value="InterPro"/>
</dbReference>
<evidence type="ECO:0000259" key="2">
    <source>
        <dbReference type="Pfam" id="PF00407"/>
    </source>
</evidence>
<dbReference type="GO" id="GO:0005737">
    <property type="term" value="C:cytoplasm"/>
    <property type="evidence" value="ECO:0007669"/>
    <property type="project" value="TreeGrafter"/>
</dbReference>
<reference evidence="3 4" key="1">
    <citation type="journal article" date="2024" name="Plant J.">
        <title>Genome sequences and population genomics reveal climatic adaptation and genomic divergence between two closely related sweetgum species.</title>
        <authorList>
            <person name="Xu W.Q."/>
            <person name="Ren C.Q."/>
            <person name="Zhang X.Y."/>
            <person name="Comes H.P."/>
            <person name="Liu X.H."/>
            <person name="Li Y.G."/>
            <person name="Kettle C.J."/>
            <person name="Jalonen R."/>
            <person name="Gaisberger H."/>
            <person name="Ma Y.Z."/>
            <person name="Qiu Y.X."/>
        </authorList>
    </citation>
    <scope>NUCLEOTIDE SEQUENCE [LARGE SCALE GENOMIC DNA]</scope>
    <source>
        <strain evidence="3">Hangzhou</strain>
    </source>
</reference>
<evidence type="ECO:0000256" key="1">
    <source>
        <dbReference type="ARBA" id="ARBA00009744"/>
    </source>
</evidence>
<name>A0AAP0S2X9_LIQFO</name>
<dbReference type="PANTHER" id="PTHR31213:SF157">
    <property type="entry name" value="MAJOR ALLERGEN MAL D 1-LIKE"/>
    <property type="match status" value="1"/>
</dbReference>
<dbReference type="CDD" id="cd07816">
    <property type="entry name" value="Bet_v1-like"/>
    <property type="match status" value="1"/>
</dbReference>
<protein>
    <recommendedName>
        <fullName evidence="2">Bet v I/Major latex protein domain-containing protein</fullName>
    </recommendedName>
</protein>
<dbReference type="Pfam" id="PF00407">
    <property type="entry name" value="Bet_v_1"/>
    <property type="match status" value="1"/>
</dbReference>
<dbReference type="SUPFAM" id="SSF55961">
    <property type="entry name" value="Bet v1-like"/>
    <property type="match status" value="1"/>
</dbReference>
<dbReference type="InterPro" id="IPR024949">
    <property type="entry name" value="Bet_v_I_allergen"/>
</dbReference>
<dbReference type="GO" id="GO:0009738">
    <property type="term" value="P:abscisic acid-activated signaling pathway"/>
    <property type="evidence" value="ECO:0007669"/>
    <property type="project" value="InterPro"/>
</dbReference>
<dbReference type="Proteomes" id="UP001415857">
    <property type="component" value="Unassembled WGS sequence"/>
</dbReference>
<sequence length="198" mass="21659">MVHRGHVLCAFAQGTASWSVLRHELMAIKTGVDLAGQSELKKIMGVTSFTQEFTTLVAPASLFEALIVDSHNLIPKLVTQGITSIEFIEGMEALVASSKPTSLRSMKHRIDVLDTENLVCKYTLIEADILGEKLESVVYKTKFEASSVGGCICKMSSEYHAKAGVELKEDEIKAGKDKAMGLYEVVEEYLLANPDVYA</sequence>
<comment type="caution">
    <text evidence="3">The sequence shown here is derived from an EMBL/GenBank/DDBJ whole genome shotgun (WGS) entry which is preliminary data.</text>
</comment>
<dbReference type="InterPro" id="IPR023393">
    <property type="entry name" value="START-like_dom_sf"/>
</dbReference>
<dbReference type="Gene3D" id="3.30.530.20">
    <property type="match status" value="1"/>
</dbReference>
<keyword evidence="4" id="KW-1185">Reference proteome</keyword>
<feature type="domain" description="Bet v I/Major latex protein" evidence="2">
    <location>
        <begin position="44"/>
        <end position="193"/>
    </location>
</feature>
<comment type="similarity">
    <text evidence="1">Belongs to the BetVI family.</text>
</comment>
<dbReference type="GO" id="GO:0005634">
    <property type="term" value="C:nucleus"/>
    <property type="evidence" value="ECO:0007669"/>
    <property type="project" value="TreeGrafter"/>
</dbReference>
<organism evidence="3 4">
    <name type="scientific">Liquidambar formosana</name>
    <name type="common">Formosan gum</name>
    <dbReference type="NCBI Taxonomy" id="63359"/>
    <lineage>
        <taxon>Eukaryota</taxon>
        <taxon>Viridiplantae</taxon>
        <taxon>Streptophyta</taxon>
        <taxon>Embryophyta</taxon>
        <taxon>Tracheophyta</taxon>
        <taxon>Spermatophyta</taxon>
        <taxon>Magnoliopsida</taxon>
        <taxon>eudicotyledons</taxon>
        <taxon>Gunneridae</taxon>
        <taxon>Pentapetalae</taxon>
        <taxon>Saxifragales</taxon>
        <taxon>Altingiaceae</taxon>
        <taxon>Liquidambar</taxon>
    </lineage>
</organism>
<dbReference type="FunFam" id="3.30.530.20:FF:000007">
    <property type="entry name" value="Major pollen allergen Bet v 1-A"/>
    <property type="match status" value="1"/>
</dbReference>
<dbReference type="PRINTS" id="PR00634">
    <property type="entry name" value="BETALLERGEN"/>
</dbReference>
<proteinExistence type="inferred from homology"/>
<dbReference type="PANTHER" id="PTHR31213">
    <property type="entry name" value="OS08G0374000 PROTEIN-RELATED"/>
    <property type="match status" value="1"/>
</dbReference>
<dbReference type="EMBL" id="JBBPBK010000004">
    <property type="protein sequence ID" value="KAK9286487.1"/>
    <property type="molecule type" value="Genomic_DNA"/>
</dbReference>
<dbReference type="GO" id="GO:0038023">
    <property type="term" value="F:signaling receptor activity"/>
    <property type="evidence" value="ECO:0007669"/>
    <property type="project" value="InterPro"/>
</dbReference>
<dbReference type="AlphaFoldDB" id="A0AAP0S2X9"/>
<accession>A0AAP0S2X9</accession>